<name>A0ABQ9HQY4_9NEOP</name>
<evidence type="ECO:0000313" key="1">
    <source>
        <dbReference type="EMBL" id="KAJ8886642.1"/>
    </source>
</evidence>
<keyword evidence="2" id="KW-1185">Reference proteome</keyword>
<dbReference type="EMBL" id="JARBHB010000004">
    <property type="protein sequence ID" value="KAJ8886642.1"/>
    <property type="molecule type" value="Genomic_DNA"/>
</dbReference>
<comment type="caution">
    <text evidence="1">The sequence shown here is derived from an EMBL/GenBank/DDBJ whole genome shotgun (WGS) entry which is preliminary data.</text>
</comment>
<organism evidence="1 2">
    <name type="scientific">Dryococelus australis</name>
    <dbReference type="NCBI Taxonomy" id="614101"/>
    <lineage>
        <taxon>Eukaryota</taxon>
        <taxon>Metazoa</taxon>
        <taxon>Ecdysozoa</taxon>
        <taxon>Arthropoda</taxon>
        <taxon>Hexapoda</taxon>
        <taxon>Insecta</taxon>
        <taxon>Pterygota</taxon>
        <taxon>Neoptera</taxon>
        <taxon>Polyneoptera</taxon>
        <taxon>Phasmatodea</taxon>
        <taxon>Verophasmatodea</taxon>
        <taxon>Anareolatae</taxon>
        <taxon>Phasmatidae</taxon>
        <taxon>Eurycanthinae</taxon>
        <taxon>Dryococelus</taxon>
    </lineage>
</organism>
<dbReference type="Proteomes" id="UP001159363">
    <property type="component" value="Chromosome X"/>
</dbReference>
<protein>
    <submittedName>
        <fullName evidence="1">Uncharacterized protein</fullName>
    </submittedName>
</protein>
<reference evidence="1 2" key="1">
    <citation type="submission" date="2023-02" db="EMBL/GenBank/DDBJ databases">
        <title>LHISI_Scaffold_Assembly.</title>
        <authorList>
            <person name="Stuart O.P."/>
            <person name="Cleave R."/>
            <person name="Magrath M.J.L."/>
            <person name="Mikheyev A.S."/>
        </authorList>
    </citation>
    <scope>NUCLEOTIDE SEQUENCE [LARGE SCALE GENOMIC DNA]</scope>
    <source>
        <strain evidence="1">Daus_M_001</strain>
        <tissue evidence="1">Leg muscle</tissue>
    </source>
</reference>
<evidence type="ECO:0000313" key="2">
    <source>
        <dbReference type="Proteomes" id="UP001159363"/>
    </source>
</evidence>
<gene>
    <name evidence="1" type="ORF">PR048_012854</name>
</gene>
<sequence length="9" mass="1080">MMTEMHLTS</sequence>
<proteinExistence type="predicted"/>
<accession>A0ABQ9HQY4</accession>